<reference evidence="1" key="2">
    <citation type="journal article" date="2022" name="New Phytol.">
        <title>Evolutionary transition to the ectomycorrhizal habit in the genomes of a hyperdiverse lineage of mushroom-forming fungi.</title>
        <authorList>
            <person name="Looney B."/>
            <person name="Miyauchi S."/>
            <person name="Morin E."/>
            <person name="Drula E."/>
            <person name="Courty P.E."/>
            <person name="Kohler A."/>
            <person name="Kuo A."/>
            <person name="LaButti K."/>
            <person name="Pangilinan J."/>
            <person name="Lipzen A."/>
            <person name="Riley R."/>
            <person name="Andreopoulos W."/>
            <person name="He G."/>
            <person name="Johnson J."/>
            <person name="Nolan M."/>
            <person name="Tritt A."/>
            <person name="Barry K.W."/>
            <person name="Grigoriev I.V."/>
            <person name="Nagy L.G."/>
            <person name="Hibbett D."/>
            <person name="Henrissat B."/>
            <person name="Matheny P.B."/>
            <person name="Labbe J."/>
            <person name="Martin F.M."/>
        </authorList>
    </citation>
    <scope>NUCLEOTIDE SEQUENCE</scope>
    <source>
        <strain evidence="1">FP105234-sp</strain>
    </source>
</reference>
<comment type="caution">
    <text evidence="1">The sequence shown here is derived from an EMBL/GenBank/DDBJ whole genome shotgun (WGS) entry which is preliminary data.</text>
</comment>
<keyword evidence="2" id="KW-1185">Reference proteome</keyword>
<evidence type="ECO:0000313" key="1">
    <source>
        <dbReference type="EMBL" id="KAI0053689.1"/>
    </source>
</evidence>
<name>A0ACB8SB08_9AGAM</name>
<evidence type="ECO:0000313" key="2">
    <source>
        <dbReference type="Proteomes" id="UP000814033"/>
    </source>
</evidence>
<reference evidence="1" key="1">
    <citation type="submission" date="2021-02" db="EMBL/GenBank/DDBJ databases">
        <authorList>
            <consortium name="DOE Joint Genome Institute"/>
            <person name="Ahrendt S."/>
            <person name="Looney B.P."/>
            <person name="Miyauchi S."/>
            <person name="Morin E."/>
            <person name="Drula E."/>
            <person name="Courty P.E."/>
            <person name="Chicoki N."/>
            <person name="Fauchery L."/>
            <person name="Kohler A."/>
            <person name="Kuo A."/>
            <person name="Labutti K."/>
            <person name="Pangilinan J."/>
            <person name="Lipzen A."/>
            <person name="Riley R."/>
            <person name="Andreopoulos W."/>
            <person name="He G."/>
            <person name="Johnson J."/>
            <person name="Barry K.W."/>
            <person name="Grigoriev I.V."/>
            <person name="Nagy L."/>
            <person name="Hibbett D."/>
            <person name="Henrissat B."/>
            <person name="Matheny P.B."/>
            <person name="Labbe J."/>
            <person name="Martin F."/>
        </authorList>
    </citation>
    <scope>NUCLEOTIDE SEQUENCE</scope>
    <source>
        <strain evidence="1">FP105234-sp</strain>
    </source>
</reference>
<dbReference type="Proteomes" id="UP000814033">
    <property type="component" value="Unassembled WGS sequence"/>
</dbReference>
<dbReference type="EMBL" id="MU275839">
    <property type="protein sequence ID" value="KAI0053689.1"/>
    <property type="molecule type" value="Genomic_DNA"/>
</dbReference>
<gene>
    <name evidence="1" type="ORF">FA95DRAFT_477744</name>
</gene>
<organism evidence="1 2">
    <name type="scientific">Auriscalpium vulgare</name>
    <dbReference type="NCBI Taxonomy" id="40419"/>
    <lineage>
        <taxon>Eukaryota</taxon>
        <taxon>Fungi</taxon>
        <taxon>Dikarya</taxon>
        <taxon>Basidiomycota</taxon>
        <taxon>Agaricomycotina</taxon>
        <taxon>Agaricomycetes</taxon>
        <taxon>Russulales</taxon>
        <taxon>Auriscalpiaceae</taxon>
        <taxon>Auriscalpium</taxon>
    </lineage>
</organism>
<proteinExistence type="predicted"/>
<protein>
    <submittedName>
        <fullName evidence="1">Uncharacterized protein</fullName>
    </submittedName>
</protein>
<sequence length="502" mass="56434">MLTPVYRIPPEILARIFACCVDLQHRVCEYWPIYRDFHEWLNFTHVCHHWREIAVDTAILWTSISLEMSDACVEEMILRSKTADLSFHFDRKYKTRYATSRQIELLTLSMPRVHTLNFKSDSLYGDDVVPEELLASPAPRMHALTLQLSEYGSVPLTSAFLGNEAPLLRHLSLTGCYPASWPSTLYDNLLSLEITANPWRYVPQNYNDMVNAIRRMPALQKLTLSKCLPPLALATSPPQHSVSLEHLRSCTLDGPFLDIIHFLSHFHLCSEVVLRWLHLKLAMDAVSTQDTLRGLSTLLSYFKSTVEIPLHMLYICQVYGYTREADKGFIINGKGDGGGSITDVGMAFLWRTHEQPPQLEVLSALVKSIALESVKLLDLSVDAGSSHPIVDEAMLCTILQRGALIGEIHTAGQAGTTLVCALSSLENTEPGQCVPLLRRLTFHCADIRGDTADVLRAWLGSRYSTGRPLAFIDFQYNDGVPSDLLDLSPSTEMYQRESSYGY</sequence>
<accession>A0ACB8SB08</accession>